<reference evidence="10 11" key="1">
    <citation type="submission" date="2011-09" db="EMBL/GenBank/DDBJ databases">
        <title>Complete sequence of chromosome of Thioflavicoccus mobilis 8321.</title>
        <authorList>
            <consortium name="US DOE Joint Genome Institute"/>
            <person name="Lucas S."/>
            <person name="Han J."/>
            <person name="Lapidus A."/>
            <person name="Cheng J.-F."/>
            <person name="Goodwin L."/>
            <person name="Pitluck S."/>
            <person name="Peters L."/>
            <person name="Ovchinnikova G."/>
            <person name="Lu M."/>
            <person name="Detter J.C."/>
            <person name="Han C."/>
            <person name="Tapia R."/>
            <person name="Land M."/>
            <person name="Hauser L."/>
            <person name="Kyrpides N."/>
            <person name="Ivanova N."/>
            <person name="Pagani I."/>
            <person name="Vogl K."/>
            <person name="Liu Z."/>
            <person name="Imhoff J."/>
            <person name="Thiel V."/>
            <person name="Frigaard N.-U."/>
            <person name="Bryant D."/>
            <person name="Woyke T."/>
        </authorList>
    </citation>
    <scope>NUCLEOTIDE SEQUENCE [LARGE SCALE GENOMIC DNA]</scope>
    <source>
        <strain evidence="10 11">8321</strain>
    </source>
</reference>
<evidence type="ECO:0000256" key="7">
    <source>
        <dbReference type="ARBA" id="ARBA00047508"/>
    </source>
</evidence>
<dbReference type="KEGG" id="tmb:Thimo_0120"/>
<dbReference type="UniPathway" id="UPA00053">
    <property type="reaction ID" value="UER00084"/>
</dbReference>
<dbReference type="GO" id="GO:0009073">
    <property type="term" value="P:aromatic amino acid family biosynthetic process"/>
    <property type="evidence" value="ECO:0007669"/>
    <property type="project" value="UniProtKB-KW"/>
</dbReference>
<keyword evidence="6 8" id="KW-0057">Aromatic amino acid biosynthesis</keyword>
<protein>
    <recommendedName>
        <fullName evidence="8">Phospho-2-dehydro-3-deoxyheptonate aldolase</fullName>
        <ecNumber evidence="8">2.5.1.54</ecNumber>
    </recommendedName>
</protein>
<evidence type="ECO:0000313" key="10">
    <source>
        <dbReference type="EMBL" id="AGA88995.1"/>
    </source>
</evidence>
<sequence length="367" mass="39840">MNESDNCAEQLADAGIPGAEPGLVYQPLPSPRLLHQRCPLSARGRQQVVTARVSLRRILQRQDPRLIVVLGPCSVHDPAAALDYAERLSELTIRVDETLYVLMRVYVEKPRTRVGWKGLLSDPYLDGTAALDDGLELSRRLMLDITELGLPVAVEVLQPLVAPYLQDIIAWSAVGARTSESQVHRELASGLPSVVGFKNGTDGSLDAAVNAMVAAGAPHCFPSLDQEGRAATVHTAGNPHTHLILRGGRNGPNYSPADVEAAERALREARLPENILIDVSHENSCRDHRRQGEVMRAVASQIEMGNRSIVGLMLESNLVAGKQACGNPQGLRYGMSITDGCIDWETTEALVLELAERMRPGLARRLA</sequence>
<keyword evidence="4 8" id="KW-0028">Amino-acid biosynthesis</keyword>
<dbReference type="EMBL" id="CP003051">
    <property type="protein sequence ID" value="AGA88995.1"/>
    <property type="molecule type" value="Genomic_DNA"/>
</dbReference>
<evidence type="ECO:0000313" key="11">
    <source>
        <dbReference type="Proteomes" id="UP000010816"/>
    </source>
</evidence>
<dbReference type="Gene3D" id="3.20.20.70">
    <property type="entry name" value="Aldolase class I"/>
    <property type="match status" value="1"/>
</dbReference>
<dbReference type="PATRIC" id="fig|765912.4.peg.120"/>
<evidence type="ECO:0000256" key="2">
    <source>
        <dbReference type="ARBA" id="ARBA00004688"/>
    </source>
</evidence>
<comment type="function">
    <text evidence="1 8">Stereospecific condensation of phosphoenolpyruvate (PEP) and D-erythrose-4-phosphate (E4P) giving rise to 3-deoxy-D-arabino-heptulosonate-7-phosphate (DAHP).</text>
</comment>
<dbReference type="SUPFAM" id="SSF51569">
    <property type="entry name" value="Aldolase"/>
    <property type="match status" value="1"/>
</dbReference>
<dbReference type="PANTHER" id="PTHR21225">
    <property type="entry name" value="PHOSPHO-2-DEHYDRO-3-DEOXYHEPTONATE ALDOLASE DAHP SYNTHETASE"/>
    <property type="match status" value="1"/>
</dbReference>
<evidence type="ECO:0000256" key="5">
    <source>
        <dbReference type="ARBA" id="ARBA00022679"/>
    </source>
</evidence>
<dbReference type="AlphaFoldDB" id="L0GUH6"/>
<dbReference type="NCBIfam" id="TIGR00034">
    <property type="entry name" value="aroFGH"/>
    <property type="match status" value="1"/>
</dbReference>
<dbReference type="STRING" id="765912.Thimo_0120"/>
<comment type="pathway">
    <text evidence="2 8">Metabolic intermediate biosynthesis; chorismate biosynthesis; chorismate from D-erythrose 4-phosphate and phosphoenolpyruvate: step 1/7.</text>
</comment>
<dbReference type="InterPro" id="IPR013785">
    <property type="entry name" value="Aldolase_TIM"/>
</dbReference>
<organism evidence="10 11">
    <name type="scientific">Thioflavicoccus mobilis 8321</name>
    <dbReference type="NCBI Taxonomy" id="765912"/>
    <lineage>
        <taxon>Bacteria</taxon>
        <taxon>Pseudomonadati</taxon>
        <taxon>Pseudomonadota</taxon>
        <taxon>Gammaproteobacteria</taxon>
        <taxon>Chromatiales</taxon>
        <taxon>Chromatiaceae</taxon>
        <taxon>Thioflavicoccus</taxon>
    </lineage>
</organism>
<gene>
    <name evidence="10" type="ORF">Thimo_0120</name>
</gene>
<evidence type="ECO:0000256" key="6">
    <source>
        <dbReference type="ARBA" id="ARBA00023141"/>
    </source>
</evidence>
<dbReference type="GO" id="GO:0005737">
    <property type="term" value="C:cytoplasm"/>
    <property type="evidence" value="ECO:0007669"/>
    <property type="project" value="TreeGrafter"/>
</dbReference>
<evidence type="ECO:0000256" key="1">
    <source>
        <dbReference type="ARBA" id="ARBA00003726"/>
    </source>
</evidence>
<dbReference type="HOGENOM" id="CLU_030903_0_1_6"/>
<dbReference type="PIRSF" id="PIRSF001361">
    <property type="entry name" value="DAHP_synthase"/>
    <property type="match status" value="1"/>
</dbReference>
<dbReference type="PANTHER" id="PTHR21225:SF12">
    <property type="entry name" value="PHOSPHO-2-DEHYDRO-3-DEOXYHEPTONATE ALDOLASE, TYROSINE-INHIBITED"/>
    <property type="match status" value="1"/>
</dbReference>
<dbReference type="NCBIfam" id="NF009395">
    <property type="entry name" value="PRK12755.1"/>
    <property type="match status" value="1"/>
</dbReference>
<proteinExistence type="inferred from homology"/>
<dbReference type="eggNOG" id="COG0722">
    <property type="taxonomic scope" value="Bacteria"/>
</dbReference>
<dbReference type="RefSeq" id="WP_015279145.1">
    <property type="nucleotide sequence ID" value="NC_019940.1"/>
</dbReference>
<dbReference type="OrthoDB" id="9807331at2"/>
<feature type="domain" description="DAHP synthetase I/KDSA" evidence="9">
    <location>
        <begin position="57"/>
        <end position="350"/>
    </location>
</feature>
<dbReference type="GO" id="GO:0003849">
    <property type="term" value="F:3-deoxy-7-phosphoheptulonate synthase activity"/>
    <property type="evidence" value="ECO:0007669"/>
    <property type="project" value="UniProtKB-EC"/>
</dbReference>
<dbReference type="Proteomes" id="UP000010816">
    <property type="component" value="Chromosome"/>
</dbReference>
<dbReference type="GO" id="GO:0009423">
    <property type="term" value="P:chorismate biosynthetic process"/>
    <property type="evidence" value="ECO:0007669"/>
    <property type="project" value="UniProtKB-UniPathway"/>
</dbReference>
<keyword evidence="11" id="KW-1185">Reference proteome</keyword>
<dbReference type="GO" id="GO:0008652">
    <property type="term" value="P:amino acid biosynthetic process"/>
    <property type="evidence" value="ECO:0007669"/>
    <property type="project" value="UniProtKB-KW"/>
</dbReference>
<evidence type="ECO:0000259" key="9">
    <source>
        <dbReference type="Pfam" id="PF00793"/>
    </source>
</evidence>
<dbReference type="EC" id="2.5.1.54" evidence="8"/>
<comment type="similarity">
    <text evidence="3 8">Belongs to the class-I DAHP synthase family.</text>
</comment>
<accession>L0GUH6</accession>
<evidence type="ECO:0000256" key="3">
    <source>
        <dbReference type="ARBA" id="ARBA00007985"/>
    </source>
</evidence>
<dbReference type="InterPro" id="IPR006218">
    <property type="entry name" value="DAHP1/KDSA"/>
</dbReference>
<keyword evidence="5 8" id="KW-0808">Transferase</keyword>
<dbReference type="InterPro" id="IPR006219">
    <property type="entry name" value="DAHP_synth_1"/>
</dbReference>
<comment type="catalytic activity">
    <reaction evidence="7 8">
        <text>D-erythrose 4-phosphate + phosphoenolpyruvate + H2O = 7-phospho-2-dehydro-3-deoxy-D-arabino-heptonate + phosphate</text>
        <dbReference type="Rhea" id="RHEA:14717"/>
        <dbReference type="ChEBI" id="CHEBI:15377"/>
        <dbReference type="ChEBI" id="CHEBI:16897"/>
        <dbReference type="ChEBI" id="CHEBI:43474"/>
        <dbReference type="ChEBI" id="CHEBI:58394"/>
        <dbReference type="ChEBI" id="CHEBI:58702"/>
        <dbReference type="EC" id="2.5.1.54"/>
    </reaction>
</comment>
<name>L0GUH6_9GAMM</name>
<dbReference type="Pfam" id="PF00793">
    <property type="entry name" value="DAHP_synth_1"/>
    <property type="match status" value="1"/>
</dbReference>
<evidence type="ECO:0000256" key="4">
    <source>
        <dbReference type="ARBA" id="ARBA00022605"/>
    </source>
</evidence>
<evidence type="ECO:0000256" key="8">
    <source>
        <dbReference type="PIRNR" id="PIRNR001361"/>
    </source>
</evidence>